<organism evidence="1">
    <name type="scientific">Rhizophora mucronata</name>
    <name type="common">Asiatic mangrove</name>
    <dbReference type="NCBI Taxonomy" id="61149"/>
    <lineage>
        <taxon>Eukaryota</taxon>
        <taxon>Viridiplantae</taxon>
        <taxon>Streptophyta</taxon>
        <taxon>Embryophyta</taxon>
        <taxon>Tracheophyta</taxon>
        <taxon>Spermatophyta</taxon>
        <taxon>Magnoliopsida</taxon>
        <taxon>eudicotyledons</taxon>
        <taxon>Gunneridae</taxon>
        <taxon>Pentapetalae</taxon>
        <taxon>rosids</taxon>
        <taxon>fabids</taxon>
        <taxon>Malpighiales</taxon>
        <taxon>Rhizophoraceae</taxon>
        <taxon>Rhizophora</taxon>
    </lineage>
</organism>
<evidence type="ECO:0000313" key="1">
    <source>
        <dbReference type="EMBL" id="MBX47950.1"/>
    </source>
</evidence>
<protein>
    <submittedName>
        <fullName evidence="1">Uncharacterized protein</fullName>
    </submittedName>
</protein>
<reference evidence="1" key="1">
    <citation type="submission" date="2018-02" db="EMBL/GenBank/DDBJ databases">
        <title>Rhizophora mucronata_Transcriptome.</title>
        <authorList>
            <person name="Meera S.P."/>
            <person name="Sreeshan A."/>
            <person name="Augustine A."/>
        </authorList>
    </citation>
    <scope>NUCLEOTIDE SEQUENCE</scope>
    <source>
        <tissue evidence="1">Leaf</tissue>
    </source>
</reference>
<name>A0A2P2NZN8_RHIMU</name>
<dbReference type="AlphaFoldDB" id="A0A2P2NZN8"/>
<accession>A0A2P2NZN8</accession>
<dbReference type="EMBL" id="GGEC01067466">
    <property type="protein sequence ID" value="MBX47950.1"/>
    <property type="molecule type" value="Transcribed_RNA"/>
</dbReference>
<proteinExistence type="predicted"/>
<sequence length="28" mass="3329">MIKKLNLHWLLLIFSDTFRVTCPKALLN</sequence>